<evidence type="ECO:0000256" key="11">
    <source>
        <dbReference type="ARBA" id="ARBA00022949"/>
    </source>
</evidence>
<dbReference type="FunFam" id="2.60.40.60:FF:000011">
    <property type="entry name" value="Cadherin 1"/>
    <property type="match status" value="1"/>
</dbReference>
<evidence type="ECO:0000256" key="19">
    <source>
        <dbReference type="SAM" id="SignalP"/>
    </source>
</evidence>
<evidence type="ECO:0000256" key="15">
    <source>
        <dbReference type="PROSITE-ProRule" id="PRU00043"/>
    </source>
</evidence>
<feature type="domain" description="Cadherin" evidence="20">
    <location>
        <begin position="236"/>
        <end position="355"/>
    </location>
</feature>
<evidence type="ECO:0000256" key="6">
    <source>
        <dbReference type="ARBA" id="ARBA00022723"/>
    </source>
</evidence>
<keyword evidence="12 18" id="KW-1133">Transmembrane helix</keyword>
<keyword evidence="11" id="KW-0965">Cell junction</keyword>
<keyword evidence="5 16" id="KW-0812">Transmembrane</keyword>
<evidence type="ECO:0000256" key="7">
    <source>
        <dbReference type="ARBA" id="ARBA00022729"/>
    </source>
</evidence>
<dbReference type="FunFam" id="2.60.40.60:FF:000031">
    <property type="entry name" value="Cadherin 3"/>
    <property type="match status" value="1"/>
</dbReference>
<dbReference type="FunFam" id="4.10.900.10:FF:000003">
    <property type="entry name" value="Desmoglein 1"/>
    <property type="match status" value="1"/>
</dbReference>
<gene>
    <name evidence="21" type="ORF">WMY93_001313</name>
</gene>
<organism evidence="21 22">
    <name type="scientific">Mugilogobius chulae</name>
    <name type="common">yellowstripe goby</name>
    <dbReference type="NCBI Taxonomy" id="88201"/>
    <lineage>
        <taxon>Eukaryota</taxon>
        <taxon>Metazoa</taxon>
        <taxon>Chordata</taxon>
        <taxon>Craniata</taxon>
        <taxon>Vertebrata</taxon>
        <taxon>Euteleostomi</taxon>
        <taxon>Actinopterygii</taxon>
        <taxon>Neopterygii</taxon>
        <taxon>Teleostei</taxon>
        <taxon>Neoteleostei</taxon>
        <taxon>Acanthomorphata</taxon>
        <taxon>Gobiaria</taxon>
        <taxon>Gobiiformes</taxon>
        <taxon>Gobioidei</taxon>
        <taxon>Gobiidae</taxon>
        <taxon>Gobionellinae</taxon>
        <taxon>Mugilogobius</taxon>
    </lineage>
</organism>
<keyword evidence="3" id="KW-1003">Cell membrane</keyword>
<keyword evidence="7 19" id="KW-0732">Signal</keyword>
<evidence type="ECO:0000256" key="9">
    <source>
        <dbReference type="ARBA" id="ARBA00022837"/>
    </source>
</evidence>
<accession>A0AAW0Q4Y4</accession>
<feature type="domain" description="Cadherin" evidence="20">
    <location>
        <begin position="54"/>
        <end position="129"/>
    </location>
</feature>
<feature type="domain" description="Cadherin" evidence="20">
    <location>
        <begin position="356"/>
        <end position="467"/>
    </location>
</feature>
<dbReference type="FunFam" id="2.60.40.60:FF:000083">
    <property type="entry name" value="Desmoglein 1"/>
    <property type="match status" value="1"/>
</dbReference>
<evidence type="ECO:0000256" key="5">
    <source>
        <dbReference type="ARBA" id="ARBA00022692"/>
    </source>
</evidence>
<keyword evidence="6" id="KW-0479">Metal-binding</keyword>
<dbReference type="GO" id="GO:0005509">
    <property type="term" value="F:calcium ion binding"/>
    <property type="evidence" value="ECO:0007669"/>
    <property type="project" value="UniProtKB-UniRule"/>
</dbReference>
<keyword evidence="4" id="KW-0165">Cleavage on pair of basic residues</keyword>
<dbReference type="InterPro" id="IPR015919">
    <property type="entry name" value="Cadherin-like_sf"/>
</dbReference>
<dbReference type="PROSITE" id="PS50268">
    <property type="entry name" value="CADHERIN_2"/>
    <property type="match status" value="4"/>
</dbReference>
<sequence length="1048" mass="114301">MANCPKFRFLFLFLTFIPANAEWVIPPRPIYENENYMTYDYIARIRSAKENFTKILYSLHGPGVNESPFNIFGINQDSGYVKIYAILDREERASYELKGRATFLNGSLAENDIPLLIKVLDKNDCTPVIKLQTGSVKEASAIGTLVMRVIATDADEANTVNSKISYSMENSYGGLFSINSETGEVRVQKKLDRETQDTYTLTIRAADGGGKAGGNVGTGQIVITILDINDNIPTLEKEFYEASVEENTINMEVLRIKAIDMDLIHTENWMAVYEITDGNQAGYFTITTDEKTNEGVIMIRKALDYEELKVVNLQVSVRNKAEYDFGSFGTVPGGEFGKGYPIKINVVNQKEGPRFQPSVKVVTISEDRTSVTLNSIITTYAAIDTDTGLTATNVRYAKHSDVDNWLIIDERTADIRLNKWPDRESTFLKNGTYYAEIICITKDFPYKTATGTIAIQVEDFNDHCPELIATTQTMCFEDTAVYATAVDKDEFPNSAPFDFTVIESGSTGKWIVEPLNETSVILRDHAHLWPGVYKVALEIKDQQGKTCGKVQVMDVIVCTCEENVKKCAPRTIKTVEFGPKGILMMLLGLLLLLLLPLLLLFCLCGGASALADFKAIPFETKQQLISYHTEGQGEDKSSAESPVEVDGGGGVITKDVNHLSGGAALGGGGFGVNSSTWTENIDRYNQYSSFYRGQGHRGGYFRGDTLTAHDRYLTQSGAGAFDGMALSEGFLGEYYSNKANHVSEQNQQKDGFLVYDYEGRESVAGSVGCCSLLENDNDLSFLNDLGPKFKKLAEICQGSTIVTETVDSGISISPPKPVSPILPSTHTHVHTHTETIRDRDRVNLNTSHVTSGSSTLIQERHTDRNLSNVQANVPTQTLLIQQPAMYYAATPMYVMESKPQVVLVAGGAQQAVGQVALGQMGLTQRLVQVGGLQGSQGVVLVDRQMGSAAGQAAQATSSRSEQVIVVEEGALSAQGAQGIHSRQGSSGQALEVTGQGGVTMQSMSVSSSGSTGSMEDFGVTAVPRAQGSQRVVVQHKKVSVTESRRSRT</sequence>
<feature type="domain" description="Cadherin" evidence="20">
    <location>
        <begin position="128"/>
        <end position="235"/>
    </location>
</feature>
<dbReference type="Proteomes" id="UP001460270">
    <property type="component" value="Unassembled WGS sequence"/>
</dbReference>
<evidence type="ECO:0000256" key="14">
    <source>
        <dbReference type="ARBA" id="ARBA00023180"/>
    </source>
</evidence>
<dbReference type="EMBL" id="JBBPFD010000001">
    <property type="protein sequence ID" value="KAK7945585.1"/>
    <property type="molecule type" value="Genomic_DNA"/>
</dbReference>
<feature type="signal peptide" evidence="19">
    <location>
        <begin position="1"/>
        <end position="21"/>
    </location>
</feature>
<dbReference type="SUPFAM" id="SSF49313">
    <property type="entry name" value="Cadherin-like"/>
    <property type="match status" value="5"/>
</dbReference>
<dbReference type="InterPro" id="IPR027397">
    <property type="entry name" value="Catenin-bd_sf"/>
</dbReference>
<keyword evidence="8" id="KW-0677">Repeat</keyword>
<comment type="function">
    <text evidence="17">A component of desmosome cell-cell junctions which are required for positive regulation of cellular adhesion. Involved in the interaction of plaque proteins and intermediate filaments mediating cell-cell adhesion.</text>
</comment>
<feature type="chain" id="PRO_5043911965" description="Cadherin domain-containing protein" evidence="19">
    <location>
        <begin position="22"/>
        <end position="1048"/>
    </location>
</feature>
<dbReference type="PRINTS" id="PR00205">
    <property type="entry name" value="CADHERIN"/>
</dbReference>
<dbReference type="GO" id="GO:0007156">
    <property type="term" value="P:homophilic cell adhesion via plasma membrane adhesion molecules"/>
    <property type="evidence" value="ECO:0007669"/>
    <property type="project" value="InterPro"/>
</dbReference>
<keyword evidence="22" id="KW-1185">Reference proteome</keyword>
<dbReference type="FunFam" id="2.60.40.60:FF:000068">
    <property type="entry name" value="Desmoglein 1"/>
    <property type="match status" value="1"/>
</dbReference>
<proteinExistence type="predicted"/>
<name>A0AAW0Q4Y4_9GOBI</name>
<comment type="caution">
    <text evidence="21">The sequence shown here is derived from an EMBL/GenBank/DDBJ whole genome shotgun (WGS) entry which is preliminary data.</text>
</comment>
<dbReference type="GO" id="GO:0055113">
    <property type="term" value="P:epiboly involved in gastrulation with mouth forming second"/>
    <property type="evidence" value="ECO:0007669"/>
    <property type="project" value="UniProtKB-ARBA"/>
</dbReference>
<evidence type="ECO:0000256" key="18">
    <source>
        <dbReference type="SAM" id="Phobius"/>
    </source>
</evidence>
<keyword evidence="9 15" id="KW-0106">Calcium</keyword>
<dbReference type="PROSITE" id="PS00232">
    <property type="entry name" value="CADHERIN_1"/>
    <property type="match status" value="2"/>
</dbReference>
<dbReference type="InterPro" id="IPR020894">
    <property type="entry name" value="Cadherin_CS"/>
</dbReference>
<feature type="transmembrane region" description="Helical" evidence="18">
    <location>
        <begin position="582"/>
        <end position="611"/>
    </location>
</feature>
<dbReference type="Pfam" id="PF00028">
    <property type="entry name" value="Cadherin"/>
    <property type="match status" value="2"/>
</dbReference>
<evidence type="ECO:0000256" key="17">
    <source>
        <dbReference type="RuleBase" id="RU004358"/>
    </source>
</evidence>
<evidence type="ECO:0000256" key="16">
    <source>
        <dbReference type="RuleBase" id="RU003318"/>
    </source>
</evidence>
<dbReference type="InterPro" id="IPR009122">
    <property type="entry name" value="Desmosomal_cadherin"/>
</dbReference>
<evidence type="ECO:0000256" key="10">
    <source>
        <dbReference type="ARBA" id="ARBA00022889"/>
    </source>
</evidence>
<dbReference type="Gene3D" id="2.60.40.60">
    <property type="entry name" value="Cadherins"/>
    <property type="match status" value="5"/>
</dbReference>
<keyword evidence="14" id="KW-0325">Glycoprotein</keyword>
<dbReference type="SMART" id="SM00112">
    <property type="entry name" value="CA"/>
    <property type="match status" value="4"/>
</dbReference>
<dbReference type="GO" id="GO:0030057">
    <property type="term" value="C:desmosome"/>
    <property type="evidence" value="ECO:0007669"/>
    <property type="project" value="UniProtKB-SubCell"/>
</dbReference>
<evidence type="ECO:0000313" key="21">
    <source>
        <dbReference type="EMBL" id="KAK7945585.1"/>
    </source>
</evidence>
<dbReference type="PRINTS" id="PR01818">
    <property type="entry name" value="DESMOCADHERN"/>
</dbReference>
<evidence type="ECO:0000256" key="13">
    <source>
        <dbReference type="ARBA" id="ARBA00023136"/>
    </source>
</evidence>
<dbReference type="PANTHER" id="PTHR24025">
    <property type="entry name" value="DESMOGLEIN FAMILY MEMBER"/>
    <property type="match status" value="1"/>
</dbReference>
<dbReference type="InterPro" id="IPR002126">
    <property type="entry name" value="Cadherin-like_dom"/>
</dbReference>
<dbReference type="InterPro" id="IPR000233">
    <property type="entry name" value="Cadherin_Y-type_LIR"/>
</dbReference>
<dbReference type="GO" id="GO:0045216">
    <property type="term" value="P:cell-cell junction organization"/>
    <property type="evidence" value="ECO:0007669"/>
    <property type="project" value="UniProtKB-ARBA"/>
</dbReference>
<dbReference type="AlphaFoldDB" id="A0AAW0Q4Y4"/>
<evidence type="ECO:0000313" key="22">
    <source>
        <dbReference type="Proteomes" id="UP001460270"/>
    </source>
</evidence>
<dbReference type="GO" id="GO:0005886">
    <property type="term" value="C:plasma membrane"/>
    <property type="evidence" value="ECO:0007669"/>
    <property type="project" value="UniProtKB-SubCell"/>
</dbReference>
<protein>
    <recommendedName>
        <fullName evidence="20">Cadherin domain-containing protein</fullName>
    </recommendedName>
</protein>
<comment type="subcellular location">
    <subcellularLocation>
        <location evidence="2">Cell junction</location>
        <location evidence="2">Desmosome</location>
    </subcellularLocation>
    <subcellularLocation>
        <location evidence="1 16">Cell membrane</location>
        <topology evidence="1 16">Single-pass type I membrane protein</topology>
    </subcellularLocation>
</comment>
<evidence type="ECO:0000256" key="1">
    <source>
        <dbReference type="ARBA" id="ARBA00004251"/>
    </source>
</evidence>
<evidence type="ECO:0000259" key="20">
    <source>
        <dbReference type="PROSITE" id="PS50268"/>
    </source>
</evidence>
<dbReference type="Gene3D" id="4.10.900.10">
    <property type="entry name" value="TCF3-CBD (Catenin binding domain)"/>
    <property type="match status" value="1"/>
</dbReference>
<dbReference type="InterPro" id="IPR050971">
    <property type="entry name" value="Cadherin-domain_protein"/>
</dbReference>
<evidence type="ECO:0000256" key="3">
    <source>
        <dbReference type="ARBA" id="ARBA00022475"/>
    </source>
</evidence>
<dbReference type="PANTHER" id="PTHR24025:SF1">
    <property type="entry name" value="DESMOGLEIN-2"/>
    <property type="match status" value="1"/>
</dbReference>
<evidence type="ECO:0000256" key="8">
    <source>
        <dbReference type="ARBA" id="ARBA00022737"/>
    </source>
</evidence>
<evidence type="ECO:0000256" key="2">
    <source>
        <dbReference type="ARBA" id="ARBA00004568"/>
    </source>
</evidence>
<keyword evidence="10 16" id="KW-0130">Cell adhesion</keyword>
<reference evidence="22" key="1">
    <citation type="submission" date="2024-04" db="EMBL/GenBank/DDBJ databases">
        <title>Salinicola lusitanus LLJ914,a marine bacterium isolated from the Okinawa Trough.</title>
        <authorList>
            <person name="Li J."/>
        </authorList>
    </citation>
    <scope>NUCLEOTIDE SEQUENCE [LARGE SCALE GENOMIC DNA]</scope>
</reference>
<evidence type="ECO:0000256" key="4">
    <source>
        <dbReference type="ARBA" id="ARBA00022685"/>
    </source>
</evidence>
<keyword evidence="13 18" id="KW-0472">Membrane</keyword>
<dbReference type="FunFam" id="2.60.40.60:FF:000074">
    <property type="entry name" value="Desmoglein 4"/>
    <property type="match status" value="1"/>
</dbReference>
<dbReference type="CDD" id="cd11304">
    <property type="entry name" value="Cadherin_repeat"/>
    <property type="match status" value="4"/>
</dbReference>
<dbReference type="Pfam" id="PF01049">
    <property type="entry name" value="CADH_Y-type_LIR"/>
    <property type="match status" value="1"/>
</dbReference>
<evidence type="ECO:0000256" key="12">
    <source>
        <dbReference type="ARBA" id="ARBA00022989"/>
    </source>
</evidence>